<protein>
    <submittedName>
        <fullName evidence="1">Uncharacterized protein</fullName>
    </submittedName>
</protein>
<organism evidence="1 2">
    <name type="scientific">Mycena pura</name>
    <dbReference type="NCBI Taxonomy" id="153505"/>
    <lineage>
        <taxon>Eukaryota</taxon>
        <taxon>Fungi</taxon>
        <taxon>Dikarya</taxon>
        <taxon>Basidiomycota</taxon>
        <taxon>Agaricomycotina</taxon>
        <taxon>Agaricomycetes</taxon>
        <taxon>Agaricomycetidae</taxon>
        <taxon>Agaricales</taxon>
        <taxon>Marasmiineae</taxon>
        <taxon>Mycenaceae</taxon>
        <taxon>Mycena</taxon>
    </lineage>
</organism>
<dbReference type="InterPro" id="IPR038765">
    <property type="entry name" value="Papain-like_cys_pep_sf"/>
</dbReference>
<evidence type="ECO:0000313" key="1">
    <source>
        <dbReference type="EMBL" id="KAJ7207198.1"/>
    </source>
</evidence>
<name>A0AAD6VAN8_9AGAR</name>
<dbReference type="SUPFAM" id="SSF54001">
    <property type="entry name" value="Cysteine proteinases"/>
    <property type="match status" value="1"/>
</dbReference>
<gene>
    <name evidence="1" type="ORF">GGX14DRAFT_366525</name>
</gene>
<dbReference type="EMBL" id="JARJCW010000037">
    <property type="protein sequence ID" value="KAJ7207198.1"/>
    <property type="molecule type" value="Genomic_DNA"/>
</dbReference>
<accession>A0AAD6VAN8</accession>
<dbReference type="AlphaFoldDB" id="A0AAD6VAN8"/>
<evidence type="ECO:0000313" key="2">
    <source>
        <dbReference type="Proteomes" id="UP001219525"/>
    </source>
</evidence>
<dbReference type="Proteomes" id="UP001219525">
    <property type="component" value="Unassembled WGS sequence"/>
</dbReference>
<sequence>MENDVELEDKMTFDASAWIGTGKKIDLDTTPLHVLAALLDMKNAPDFILDALPQCLLSVPELLAFKLPRISNLLPFCAPHHWFSKDPPTNLLQNQFRNLLLARSVPSSKILGDLEAIYMQQILDGVQSIVDPRYNNGRDRLPLWLLGSWRKIHSIWETRGKWQEAHSTVREALTSPAIAHEFSSLASFFDGVGWDQSTNDSHLSTADFACVLQDKMVNDNVTQAMIASLRGRLEHDETKNKDHYICPSESRFYLVLKTAYEKNKLSGPRMSATLQHVLSRIESNPKLTIWFVVLHRQHEVPIRIDCAAQTISYGDSLPHMKPPSDTMEKARLWLLLSLGEDFEVVGRTVLSGTQEDGISCIPATMNAISSATLDFVCTRSNQREIFRR</sequence>
<comment type="caution">
    <text evidence="1">The sequence shown here is derived from an EMBL/GenBank/DDBJ whole genome shotgun (WGS) entry which is preliminary data.</text>
</comment>
<dbReference type="Gene3D" id="3.40.395.10">
    <property type="entry name" value="Adenoviral Proteinase, Chain A"/>
    <property type="match status" value="1"/>
</dbReference>
<proteinExistence type="predicted"/>
<reference evidence="1" key="1">
    <citation type="submission" date="2023-03" db="EMBL/GenBank/DDBJ databases">
        <title>Massive genome expansion in bonnet fungi (Mycena s.s.) driven by repeated elements and novel gene families across ecological guilds.</title>
        <authorList>
            <consortium name="Lawrence Berkeley National Laboratory"/>
            <person name="Harder C.B."/>
            <person name="Miyauchi S."/>
            <person name="Viragh M."/>
            <person name="Kuo A."/>
            <person name="Thoen E."/>
            <person name="Andreopoulos B."/>
            <person name="Lu D."/>
            <person name="Skrede I."/>
            <person name="Drula E."/>
            <person name="Henrissat B."/>
            <person name="Morin E."/>
            <person name="Kohler A."/>
            <person name="Barry K."/>
            <person name="LaButti K."/>
            <person name="Morin E."/>
            <person name="Salamov A."/>
            <person name="Lipzen A."/>
            <person name="Mereny Z."/>
            <person name="Hegedus B."/>
            <person name="Baldrian P."/>
            <person name="Stursova M."/>
            <person name="Weitz H."/>
            <person name="Taylor A."/>
            <person name="Grigoriev I.V."/>
            <person name="Nagy L.G."/>
            <person name="Martin F."/>
            <person name="Kauserud H."/>
        </authorList>
    </citation>
    <scope>NUCLEOTIDE SEQUENCE</scope>
    <source>
        <strain evidence="1">9144</strain>
    </source>
</reference>
<keyword evidence="2" id="KW-1185">Reference proteome</keyword>